<dbReference type="Gene3D" id="2.40.50.100">
    <property type="match status" value="1"/>
</dbReference>
<reference evidence="9 10" key="1">
    <citation type="submission" date="2016-06" db="EMBL/GenBank/DDBJ databases">
        <authorList>
            <person name="Kjaerup R.B."/>
            <person name="Dalgaard T.S."/>
            <person name="Juul-Madsen H.R."/>
        </authorList>
    </citation>
    <scope>NUCLEOTIDE SEQUENCE [LARGE SCALE GENOMIC DNA]</scope>
    <source>
        <strain evidence="9">LMG947</strain>
    </source>
</reference>
<dbReference type="Proteomes" id="UP000092503">
    <property type="component" value="Unassembled WGS sequence"/>
</dbReference>
<dbReference type="Gene3D" id="1.10.287.470">
    <property type="entry name" value="Helix hairpin bin"/>
    <property type="match status" value="1"/>
</dbReference>
<dbReference type="Pfam" id="PF25967">
    <property type="entry name" value="RND-MFP_C"/>
    <property type="match status" value="1"/>
</dbReference>
<evidence type="ECO:0000313" key="10">
    <source>
        <dbReference type="Proteomes" id="UP000092503"/>
    </source>
</evidence>
<dbReference type="Gene3D" id="2.40.420.20">
    <property type="match status" value="1"/>
</dbReference>
<dbReference type="OrthoDB" id="9800613at2"/>
<accession>A0A1C3NRF9</accession>
<proteinExistence type="inferred from homology"/>
<dbReference type="AlphaFoldDB" id="A0A1C3NRF9"/>
<organism evidence="9 10">
    <name type="scientific">Xanthomonas bromi</name>
    <dbReference type="NCBI Taxonomy" id="56449"/>
    <lineage>
        <taxon>Bacteria</taxon>
        <taxon>Pseudomonadati</taxon>
        <taxon>Pseudomonadota</taxon>
        <taxon>Gammaproteobacteria</taxon>
        <taxon>Lysobacterales</taxon>
        <taxon>Lysobacteraceae</taxon>
        <taxon>Xanthomonas</taxon>
    </lineage>
</organism>
<evidence type="ECO:0000256" key="3">
    <source>
        <dbReference type="SAM" id="Coils"/>
    </source>
</evidence>
<evidence type="ECO:0000313" key="9">
    <source>
        <dbReference type="EMBL" id="SBV52979.1"/>
    </source>
</evidence>
<dbReference type="GO" id="GO:0022857">
    <property type="term" value="F:transmembrane transporter activity"/>
    <property type="evidence" value="ECO:0007669"/>
    <property type="project" value="InterPro"/>
</dbReference>
<protein>
    <submittedName>
        <fullName evidence="8">Efflux transporter periplasmic adaptor subunit</fullName>
    </submittedName>
    <submittedName>
        <fullName evidence="9">Membrane fusion protein</fullName>
    </submittedName>
</protein>
<evidence type="ECO:0000256" key="1">
    <source>
        <dbReference type="ARBA" id="ARBA00004519"/>
    </source>
</evidence>
<name>A0A1C3NRF9_9XANT</name>
<comment type="subcellular location">
    <subcellularLocation>
        <location evidence="1">Cell inner membrane</location>
        <topology evidence="1">Lipid-anchor</topology>
    </subcellularLocation>
</comment>
<evidence type="ECO:0000259" key="5">
    <source>
        <dbReference type="Pfam" id="PF25917"/>
    </source>
</evidence>
<evidence type="ECO:0000259" key="6">
    <source>
        <dbReference type="Pfam" id="PF25944"/>
    </source>
</evidence>
<evidence type="ECO:0000256" key="2">
    <source>
        <dbReference type="ARBA" id="ARBA00009477"/>
    </source>
</evidence>
<evidence type="ECO:0000259" key="7">
    <source>
        <dbReference type="Pfam" id="PF25967"/>
    </source>
</evidence>
<dbReference type="InterPro" id="IPR058624">
    <property type="entry name" value="MdtA-like_HH"/>
</dbReference>
<dbReference type="InterPro" id="IPR058626">
    <property type="entry name" value="MdtA-like_b-barrel"/>
</dbReference>
<dbReference type="InterPro" id="IPR006143">
    <property type="entry name" value="RND_pump_MFP"/>
</dbReference>
<dbReference type="Pfam" id="PF25944">
    <property type="entry name" value="Beta-barrel_RND"/>
    <property type="match status" value="1"/>
</dbReference>
<sequence>MPASSLWSRAVTFRRAYHLFPLCVFVPFVLAACGKAAPPANPSISPAVEIATAQARKVLQTTDLPGRVSPMRVAQVRARVAGIVLARRFEEGSDVKAGQVLFQIDPAPFEAAVARARGELTRSEAELENATAQFERSQQLVQRQVISRQDFDTARSNFKSTQAAVTSARAALKTAQLDLGFATVRAPIDGRIGRALVTEGALVGQGGDATEMALVQQLDPIFADFNRPVAEALKLRWRARKGGAPLKVVIDIPEPGQTREGDLLFADMRVDEATDTVSLRAQFDNRDNLLLPGMFVRVRTPNGTASDAVYVPQRAIQRRPGGSAAVMVVGADGKAELREVRTGAMVGTDWQILDGLKAGERYVASGAARIQPGAVLNAAH</sequence>
<gene>
    <name evidence="9" type="ORF">XBLMG947_3781</name>
    <name evidence="8" type="ORF">XbrCFBP1976_18720</name>
</gene>
<feature type="coiled-coil region" evidence="3">
    <location>
        <begin position="113"/>
        <end position="140"/>
    </location>
</feature>
<dbReference type="NCBIfam" id="TIGR01730">
    <property type="entry name" value="RND_mfp"/>
    <property type="match status" value="1"/>
</dbReference>
<dbReference type="Pfam" id="PF25917">
    <property type="entry name" value="BSH_RND"/>
    <property type="match status" value="1"/>
</dbReference>
<dbReference type="InterPro" id="IPR058625">
    <property type="entry name" value="MdtA-like_BSH"/>
</dbReference>
<dbReference type="PANTHER" id="PTHR30158:SF24">
    <property type="entry name" value="HLYD FAMILY SECRETION PROTEIN"/>
    <property type="match status" value="1"/>
</dbReference>
<keyword evidence="11" id="KW-1185">Reference proteome</keyword>
<dbReference type="Proteomes" id="UP000239710">
    <property type="component" value="Unassembled WGS sequence"/>
</dbReference>
<dbReference type="InterPro" id="IPR058627">
    <property type="entry name" value="MdtA-like_C"/>
</dbReference>
<dbReference type="GO" id="GO:0046677">
    <property type="term" value="P:response to antibiotic"/>
    <property type="evidence" value="ECO:0007669"/>
    <property type="project" value="TreeGrafter"/>
</dbReference>
<dbReference type="SUPFAM" id="SSF111369">
    <property type="entry name" value="HlyD-like secretion proteins"/>
    <property type="match status" value="1"/>
</dbReference>
<feature type="domain" description="Multidrug resistance protein MdtA-like C-terminal permuted SH3" evidence="7">
    <location>
        <begin position="307"/>
        <end position="368"/>
    </location>
</feature>
<keyword evidence="3" id="KW-0175">Coiled coil</keyword>
<evidence type="ECO:0000313" key="11">
    <source>
        <dbReference type="Proteomes" id="UP000239710"/>
    </source>
</evidence>
<dbReference type="GO" id="GO:0005886">
    <property type="term" value="C:plasma membrane"/>
    <property type="evidence" value="ECO:0007669"/>
    <property type="project" value="UniProtKB-SubCell"/>
</dbReference>
<evidence type="ECO:0000259" key="4">
    <source>
        <dbReference type="Pfam" id="PF25876"/>
    </source>
</evidence>
<dbReference type="FunFam" id="2.40.420.20:FF:000001">
    <property type="entry name" value="Efflux RND transporter periplasmic adaptor subunit"/>
    <property type="match status" value="1"/>
</dbReference>
<feature type="domain" description="Multidrug resistance protein MdtA-like alpha-helical hairpin" evidence="4">
    <location>
        <begin position="114"/>
        <end position="181"/>
    </location>
</feature>
<dbReference type="STRING" id="56449.XBLMG947_3781"/>
<feature type="domain" description="Multidrug resistance protein MdtA-like barrel-sandwich hybrid" evidence="5">
    <location>
        <begin position="72"/>
        <end position="216"/>
    </location>
</feature>
<evidence type="ECO:0000313" key="8">
    <source>
        <dbReference type="EMBL" id="PPV05125.1"/>
    </source>
</evidence>
<dbReference type="Gene3D" id="2.40.30.170">
    <property type="match status" value="1"/>
</dbReference>
<dbReference type="EMBL" id="FLTX01000071">
    <property type="protein sequence ID" value="SBV52979.1"/>
    <property type="molecule type" value="Genomic_DNA"/>
</dbReference>
<dbReference type="PANTHER" id="PTHR30158">
    <property type="entry name" value="ACRA/E-RELATED COMPONENT OF DRUG EFFLUX TRANSPORTER"/>
    <property type="match status" value="1"/>
</dbReference>
<comment type="similarity">
    <text evidence="2">Belongs to the membrane fusion protein (MFP) (TC 8.A.1) family.</text>
</comment>
<reference evidence="8 11" key="2">
    <citation type="submission" date="2016-08" db="EMBL/GenBank/DDBJ databases">
        <title>Evolution of the type three secretion system and type three effector repertoires in Xanthomonas.</title>
        <authorList>
            <person name="Merda D."/>
            <person name="Briand M."/>
            <person name="Bosis E."/>
            <person name="Rousseau C."/>
            <person name="Portier P."/>
            <person name="Jacques M.-A."/>
            <person name="Fischer-Le Saux M."/>
        </authorList>
    </citation>
    <scope>NUCLEOTIDE SEQUENCE [LARGE SCALE GENOMIC DNA]</scope>
    <source>
        <strain evidence="8 11">CFBP1976</strain>
    </source>
</reference>
<dbReference type="EMBL" id="MDCE01000037">
    <property type="protein sequence ID" value="PPV05125.1"/>
    <property type="molecule type" value="Genomic_DNA"/>
</dbReference>
<feature type="domain" description="Multidrug resistance protein MdtA-like beta-barrel" evidence="6">
    <location>
        <begin position="220"/>
        <end position="300"/>
    </location>
</feature>
<dbReference type="Pfam" id="PF25876">
    <property type="entry name" value="HH_MFP_RND"/>
    <property type="match status" value="1"/>
</dbReference>